<dbReference type="AlphaFoldDB" id="A0AAD4HQ49"/>
<dbReference type="SUPFAM" id="SSF53098">
    <property type="entry name" value="Ribonuclease H-like"/>
    <property type="match status" value="1"/>
</dbReference>
<dbReference type="InterPro" id="IPR012337">
    <property type="entry name" value="RNaseH-like_sf"/>
</dbReference>
<gene>
    <name evidence="1" type="ORF">F5891DRAFT_944964</name>
</gene>
<feature type="non-terminal residue" evidence="1">
    <location>
        <position position="1"/>
    </location>
</feature>
<proteinExistence type="predicted"/>
<dbReference type="Proteomes" id="UP001195769">
    <property type="component" value="Unassembled WGS sequence"/>
</dbReference>
<name>A0AAD4HQ49_9AGAM</name>
<protein>
    <submittedName>
        <fullName evidence="1">Ribonuclease H-like domain-containing protein</fullName>
    </submittedName>
</protein>
<sequence>GANATLQCDGWTGENHHHLLGFMMTAQRKLHTVKVHNALRDPRTAEELLRQILEAISKIETEWGATVVACTTDASGESRKAHRLLREKFPHLVVPDCVAHQLITWLRSKTQVLAILCEIQMATIGKTLAVLRAVLTRWLSHYLAYCCLLELRPALELLVTKHEANLMSSGDAQSHRKTQTTINTIKNTTFWHAMAQWKTLLEPISLMTNIHQAAQARPEHVVISFGFLHFRYSKIENHTDLAARTAVLASAECRWGQCDQEVFIAAVIINPFYKILPFKKIPLTTRAGLAALFGRLWSPFFNSDAPLDLYTDLEDYMSGSCDFAHIDVYKFALLSHAEKEGIAVDPINIWDGLSHPGSPLRPLHSIALRLLSICPNSASCEHLFSVFGAILMKWRNWLSTETLTLLAELKMYVHEEHVRNDVIKKRLKCQYCDKKESAKTQATNDSDAGSGECYGLR</sequence>
<evidence type="ECO:0000313" key="1">
    <source>
        <dbReference type="EMBL" id="KAG1904481.1"/>
    </source>
</evidence>
<reference evidence="1" key="1">
    <citation type="journal article" date="2020" name="New Phytol.">
        <title>Comparative genomics reveals dynamic genome evolution in host specialist ectomycorrhizal fungi.</title>
        <authorList>
            <person name="Lofgren L.A."/>
            <person name="Nguyen N.H."/>
            <person name="Vilgalys R."/>
            <person name="Ruytinx J."/>
            <person name="Liao H.L."/>
            <person name="Branco S."/>
            <person name="Kuo A."/>
            <person name="LaButti K."/>
            <person name="Lipzen A."/>
            <person name="Andreopoulos W."/>
            <person name="Pangilinan J."/>
            <person name="Riley R."/>
            <person name="Hundley H."/>
            <person name="Na H."/>
            <person name="Barry K."/>
            <person name="Grigoriev I.V."/>
            <person name="Stajich J.E."/>
            <person name="Kennedy P.G."/>
        </authorList>
    </citation>
    <scope>NUCLEOTIDE SEQUENCE</scope>
    <source>
        <strain evidence="1">FC203</strain>
    </source>
</reference>
<dbReference type="EMBL" id="JABBWK010000009">
    <property type="protein sequence ID" value="KAG1904481.1"/>
    <property type="molecule type" value="Genomic_DNA"/>
</dbReference>
<organism evidence="1 2">
    <name type="scientific">Suillus fuscotomentosus</name>
    <dbReference type="NCBI Taxonomy" id="1912939"/>
    <lineage>
        <taxon>Eukaryota</taxon>
        <taxon>Fungi</taxon>
        <taxon>Dikarya</taxon>
        <taxon>Basidiomycota</taxon>
        <taxon>Agaricomycotina</taxon>
        <taxon>Agaricomycetes</taxon>
        <taxon>Agaricomycetidae</taxon>
        <taxon>Boletales</taxon>
        <taxon>Suillineae</taxon>
        <taxon>Suillaceae</taxon>
        <taxon>Suillus</taxon>
    </lineage>
</organism>
<dbReference type="RefSeq" id="XP_041230056.1">
    <property type="nucleotide sequence ID" value="XM_041374599.1"/>
</dbReference>
<keyword evidence="2" id="KW-1185">Reference proteome</keyword>
<comment type="caution">
    <text evidence="1">The sequence shown here is derived from an EMBL/GenBank/DDBJ whole genome shotgun (WGS) entry which is preliminary data.</text>
</comment>
<dbReference type="GeneID" id="64668897"/>
<evidence type="ECO:0000313" key="2">
    <source>
        <dbReference type="Proteomes" id="UP001195769"/>
    </source>
</evidence>
<accession>A0AAD4HQ49</accession>